<evidence type="ECO:0000259" key="1">
    <source>
        <dbReference type="PROSITE" id="PS51186"/>
    </source>
</evidence>
<organism evidence="2 3">
    <name type="scientific">Pricia mediterranea</name>
    <dbReference type="NCBI Taxonomy" id="3076079"/>
    <lineage>
        <taxon>Bacteria</taxon>
        <taxon>Pseudomonadati</taxon>
        <taxon>Bacteroidota</taxon>
        <taxon>Flavobacteriia</taxon>
        <taxon>Flavobacteriales</taxon>
        <taxon>Flavobacteriaceae</taxon>
        <taxon>Pricia</taxon>
    </lineage>
</organism>
<dbReference type="PANTHER" id="PTHR43328:SF1">
    <property type="entry name" value="N-ACETYLTRANSFERASE DOMAIN-CONTAINING PROTEIN"/>
    <property type="match status" value="1"/>
</dbReference>
<dbReference type="Pfam" id="PF13302">
    <property type="entry name" value="Acetyltransf_3"/>
    <property type="match status" value="1"/>
</dbReference>
<name>A0ABU3L4N0_9FLAO</name>
<proteinExistence type="predicted"/>
<dbReference type="InterPro" id="IPR000182">
    <property type="entry name" value="GNAT_dom"/>
</dbReference>
<evidence type="ECO:0000313" key="3">
    <source>
        <dbReference type="Proteomes" id="UP001250656"/>
    </source>
</evidence>
<dbReference type="EMBL" id="JAVTTP010000001">
    <property type="protein sequence ID" value="MDT7828218.1"/>
    <property type="molecule type" value="Genomic_DNA"/>
</dbReference>
<sequence>MQKASVQLRALKHSDVSTMARLANNKKIWNNVRDAFGHPYTEKNAREFIEKQSQSDTEKVFAVDYNGELCGLVGLILQKDVYRKSAEIGYWIGEPFWGQGIATQAVGLLTRYAFDKLVLVRLYAGIFEYNVGSMRVLEKNEFVKEGISKKAVFKNGKFWDEHRGALLNEG</sequence>
<accession>A0ABU3L4N0</accession>
<dbReference type="Gene3D" id="3.40.630.30">
    <property type="match status" value="1"/>
</dbReference>
<dbReference type="PANTHER" id="PTHR43328">
    <property type="entry name" value="ACETYLTRANSFERASE-RELATED"/>
    <property type="match status" value="1"/>
</dbReference>
<dbReference type="Proteomes" id="UP001250656">
    <property type="component" value="Unassembled WGS sequence"/>
</dbReference>
<dbReference type="PROSITE" id="PS51186">
    <property type="entry name" value="GNAT"/>
    <property type="match status" value="1"/>
</dbReference>
<keyword evidence="2" id="KW-0808">Transferase</keyword>
<gene>
    <name evidence="2" type="ORF">RQM65_06045</name>
</gene>
<comment type="caution">
    <text evidence="2">The sequence shown here is derived from an EMBL/GenBank/DDBJ whole genome shotgun (WGS) entry which is preliminary data.</text>
</comment>
<dbReference type="SUPFAM" id="SSF55729">
    <property type="entry name" value="Acyl-CoA N-acyltransferases (Nat)"/>
    <property type="match status" value="1"/>
</dbReference>
<feature type="domain" description="N-acetyltransferase" evidence="1">
    <location>
        <begin position="14"/>
        <end position="165"/>
    </location>
</feature>
<dbReference type="RefSeq" id="WP_314013413.1">
    <property type="nucleotide sequence ID" value="NZ_JAVTTP010000001.1"/>
</dbReference>
<dbReference type="InterPro" id="IPR016181">
    <property type="entry name" value="Acyl_CoA_acyltransferase"/>
</dbReference>
<dbReference type="GO" id="GO:0016740">
    <property type="term" value="F:transferase activity"/>
    <property type="evidence" value="ECO:0007669"/>
    <property type="project" value="UniProtKB-KW"/>
</dbReference>
<dbReference type="EC" id="2.-.-.-" evidence="2"/>
<evidence type="ECO:0000313" key="2">
    <source>
        <dbReference type="EMBL" id="MDT7828218.1"/>
    </source>
</evidence>
<keyword evidence="3" id="KW-1185">Reference proteome</keyword>
<reference evidence="2 3" key="1">
    <citation type="submission" date="2023-09" db="EMBL/GenBank/DDBJ databases">
        <title>Novel taxa isolated from Blanes Bay.</title>
        <authorList>
            <person name="Rey-Velasco X."/>
            <person name="Lucena T."/>
        </authorList>
    </citation>
    <scope>NUCLEOTIDE SEQUENCE [LARGE SCALE GENOMIC DNA]</scope>
    <source>
        <strain evidence="2 3">S334</strain>
    </source>
</reference>
<protein>
    <submittedName>
        <fullName evidence="2">GNAT family protein</fullName>
        <ecNumber evidence="2">2.-.-.-</ecNumber>
    </submittedName>
</protein>